<evidence type="ECO:0000256" key="2">
    <source>
        <dbReference type="ARBA" id="ARBA00022801"/>
    </source>
</evidence>
<dbReference type="OrthoDB" id="7331788at2"/>
<dbReference type="PANTHER" id="PTHR43782">
    <property type="entry name" value="ARGINASE"/>
    <property type="match status" value="1"/>
</dbReference>
<keyword evidence="3" id="KW-0464">Manganese</keyword>
<dbReference type="STRING" id="1823756.A4H34_04595"/>
<dbReference type="GO" id="GO:0005829">
    <property type="term" value="C:cytosol"/>
    <property type="evidence" value="ECO:0007669"/>
    <property type="project" value="TreeGrafter"/>
</dbReference>
<dbReference type="CDD" id="cd09999">
    <property type="entry name" value="Arginase-like_1"/>
    <property type="match status" value="1"/>
</dbReference>
<dbReference type="GO" id="GO:0004053">
    <property type="term" value="F:arginase activity"/>
    <property type="evidence" value="ECO:0007669"/>
    <property type="project" value="TreeGrafter"/>
</dbReference>
<sequence length="267" mass="27912">MGTHSIALTHYAGRAGDRNDRAMIASHLLAGALSVRLGTFAYAIGSRRPAAAQPWDVELKLARADLLAMSRRYESVFGQGARPVSVIGRCAVALATLPVVAAHRPDAVVVWFDAHADVNTPESTTSDYLGGLALSGPLGLWDSGLGSGLAADKAILVGVRDVDPLERGTIDSSGLTEVLPGPDLARRVVSAVKGRPVYVHIDCDVLEPGTVPTEYRVPGGVTLAELREVAEALAEGEVVGLEIGEFESETGDEDFVSLLDALAPLLG</sequence>
<proteinExistence type="inferred from homology"/>
<gene>
    <name evidence="5" type="ORF">A4H34_04595</name>
</gene>
<dbReference type="EMBL" id="LVZK01000001">
    <property type="protein sequence ID" value="OAP86428.1"/>
    <property type="molecule type" value="Genomic_DNA"/>
</dbReference>
<evidence type="ECO:0000256" key="3">
    <source>
        <dbReference type="ARBA" id="ARBA00023211"/>
    </source>
</evidence>
<dbReference type="InterPro" id="IPR006035">
    <property type="entry name" value="Ureohydrolase"/>
</dbReference>
<evidence type="ECO:0000313" key="5">
    <source>
        <dbReference type="EMBL" id="OAP86428.1"/>
    </source>
</evidence>
<dbReference type="Gene3D" id="3.40.800.10">
    <property type="entry name" value="Ureohydrolase domain"/>
    <property type="match status" value="1"/>
</dbReference>
<evidence type="ECO:0000256" key="4">
    <source>
        <dbReference type="PROSITE-ProRule" id="PRU00742"/>
    </source>
</evidence>
<protein>
    <submittedName>
        <fullName evidence="5">Arginase</fullName>
    </submittedName>
</protein>
<evidence type="ECO:0000256" key="1">
    <source>
        <dbReference type="ARBA" id="ARBA00022723"/>
    </source>
</evidence>
<dbReference type="PANTHER" id="PTHR43782:SF3">
    <property type="entry name" value="ARGINASE"/>
    <property type="match status" value="1"/>
</dbReference>
<dbReference type="Proteomes" id="UP000078368">
    <property type="component" value="Unassembled WGS sequence"/>
</dbReference>
<name>A0A179B413_9ACTO</name>
<dbReference type="RefSeq" id="WP_009199405.1">
    <property type="nucleotide sequence ID" value="NZ_LVZK01000001.1"/>
</dbReference>
<dbReference type="GO" id="GO:0030145">
    <property type="term" value="F:manganese ion binding"/>
    <property type="evidence" value="ECO:0007669"/>
    <property type="project" value="TreeGrafter"/>
</dbReference>
<comment type="similarity">
    <text evidence="4">Belongs to the arginase family.</text>
</comment>
<evidence type="ECO:0000313" key="6">
    <source>
        <dbReference type="Proteomes" id="UP000078368"/>
    </source>
</evidence>
<keyword evidence="1" id="KW-0479">Metal-binding</keyword>
<keyword evidence="6" id="KW-1185">Reference proteome</keyword>
<dbReference type="AlphaFoldDB" id="A0A179B413"/>
<accession>A0A179B413</accession>
<dbReference type="Pfam" id="PF00491">
    <property type="entry name" value="Arginase"/>
    <property type="match status" value="1"/>
</dbReference>
<organism evidence="5 6">
    <name type="scientific">Peptidiphaga gingivicola</name>
    <dbReference type="NCBI Taxonomy" id="2741497"/>
    <lineage>
        <taxon>Bacteria</taxon>
        <taxon>Bacillati</taxon>
        <taxon>Actinomycetota</taxon>
        <taxon>Actinomycetes</taxon>
        <taxon>Actinomycetales</taxon>
        <taxon>Actinomycetaceae</taxon>
        <taxon>Peptidiphaga</taxon>
    </lineage>
</organism>
<comment type="caution">
    <text evidence="5">The sequence shown here is derived from an EMBL/GenBank/DDBJ whole genome shotgun (WGS) entry which is preliminary data.</text>
</comment>
<dbReference type="SUPFAM" id="SSF52768">
    <property type="entry name" value="Arginase/deacetylase"/>
    <property type="match status" value="1"/>
</dbReference>
<dbReference type="InterPro" id="IPR023696">
    <property type="entry name" value="Ureohydrolase_dom_sf"/>
</dbReference>
<dbReference type="PROSITE" id="PS51409">
    <property type="entry name" value="ARGINASE_2"/>
    <property type="match status" value="1"/>
</dbReference>
<keyword evidence="2" id="KW-0378">Hydrolase</keyword>
<reference evidence="5 6" key="1">
    <citation type="submission" date="2016-04" db="EMBL/GenBank/DDBJ databases">
        <title>Peptidophaga gingivicola gen. nov., sp. nov., isolated from human subgingival plaque.</title>
        <authorList>
            <person name="Beall C.J."/>
            <person name="Mokrzan E.M."/>
            <person name="Griffen A.L."/>
            <person name="Leys E.J."/>
        </authorList>
    </citation>
    <scope>NUCLEOTIDE SEQUENCE [LARGE SCALE GENOMIC DNA]</scope>
    <source>
        <strain evidence="5 6">BA112</strain>
    </source>
</reference>